<evidence type="ECO:0000256" key="21">
    <source>
        <dbReference type="ARBA" id="ARBA00023268"/>
    </source>
</evidence>
<dbReference type="GO" id="GO:0005886">
    <property type="term" value="C:plasma membrane"/>
    <property type="evidence" value="ECO:0007669"/>
    <property type="project" value="UniProtKB-SubCell"/>
</dbReference>
<keyword evidence="7" id="KW-1003">Cell membrane</keyword>
<comment type="catalytic activity">
    <reaction evidence="23">
        <text>Preferential cleavage: (Ac)2-L-Lys-D-Ala-|-D-Ala. Also transpeptidation of peptidyl-alanyl moieties that are N-acyl substituents of D-alanine.</text>
        <dbReference type="EC" id="3.4.16.4"/>
    </reaction>
</comment>
<dbReference type="Pfam" id="PF00912">
    <property type="entry name" value="Transgly"/>
    <property type="match status" value="1"/>
</dbReference>
<evidence type="ECO:0000256" key="19">
    <source>
        <dbReference type="ARBA" id="ARBA00023136"/>
    </source>
</evidence>
<feature type="domain" description="Penicillin-binding protein transpeptidase" evidence="28">
    <location>
        <begin position="442"/>
        <end position="734"/>
    </location>
</feature>
<dbReference type="Gene3D" id="1.10.3810.10">
    <property type="entry name" value="Biosynthetic peptidoglycan transglycosylase-like"/>
    <property type="match status" value="1"/>
</dbReference>
<comment type="pathway">
    <text evidence="26">Glycan biosynthesis.</text>
</comment>
<keyword evidence="8" id="KW-0997">Cell inner membrane</keyword>
<evidence type="ECO:0000256" key="14">
    <source>
        <dbReference type="ARBA" id="ARBA00022801"/>
    </source>
</evidence>
<dbReference type="FunFam" id="1.10.3810.10:FF:000003">
    <property type="entry name" value="Penicillin-binding protein 1a"/>
    <property type="match status" value="1"/>
</dbReference>
<evidence type="ECO:0000313" key="32">
    <source>
        <dbReference type="Proteomes" id="UP000251075"/>
    </source>
</evidence>
<evidence type="ECO:0000256" key="4">
    <source>
        <dbReference type="ARBA" id="ARBA00007739"/>
    </source>
</evidence>
<evidence type="ECO:0000256" key="23">
    <source>
        <dbReference type="ARBA" id="ARBA00034000"/>
    </source>
</evidence>
<evidence type="ECO:0000256" key="27">
    <source>
        <dbReference type="SAM" id="MobiDB-lite"/>
    </source>
</evidence>
<evidence type="ECO:0000256" key="22">
    <source>
        <dbReference type="ARBA" id="ARBA00023316"/>
    </source>
</evidence>
<keyword evidence="14" id="KW-0378">Hydrolase</keyword>
<evidence type="ECO:0000256" key="17">
    <source>
        <dbReference type="ARBA" id="ARBA00022984"/>
    </source>
</evidence>
<keyword evidence="18" id="KW-1133">Transmembrane helix</keyword>
<dbReference type="GO" id="GO:0071555">
    <property type="term" value="P:cell wall organization"/>
    <property type="evidence" value="ECO:0007669"/>
    <property type="project" value="UniProtKB-KW"/>
</dbReference>
<evidence type="ECO:0000256" key="11">
    <source>
        <dbReference type="ARBA" id="ARBA00022676"/>
    </source>
</evidence>
<dbReference type="InterPro" id="IPR001264">
    <property type="entry name" value="Glyco_trans_51"/>
</dbReference>
<evidence type="ECO:0000256" key="9">
    <source>
        <dbReference type="ARBA" id="ARBA00022645"/>
    </source>
</evidence>
<dbReference type="Pfam" id="PF17092">
    <property type="entry name" value="PCB_OB"/>
    <property type="match status" value="1"/>
</dbReference>
<evidence type="ECO:0000259" key="29">
    <source>
        <dbReference type="Pfam" id="PF00912"/>
    </source>
</evidence>
<comment type="subcellular location">
    <subcellularLocation>
        <location evidence="1">Cell inner membrane</location>
        <topology evidence="1">Single-pass type II membrane protein</topology>
    </subcellularLocation>
</comment>
<evidence type="ECO:0000256" key="16">
    <source>
        <dbReference type="ARBA" id="ARBA00022968"/>
    </source>
</evidence>
<dbReference type="GO" id="GO:0030288">
    <property type="term" value="C:outer membrane-bounded periplasmic space"/>
    <property type="evidence" value="ECO:0007669"/>
    <property type="project" value="TreeGrafter"/>
</dbReference>
<comment type="catalytic activity">
    <reaction evidence="25">
        <text>[GlcNAc-(1-&gt;4)-Mur2Ac(oyl-L-Ala-gamma-D-Glu-L-Lys-D-Ala-D-Ala)](n)-di-trans,octa-cis-undecaprenyl diphosphate + beta-D-GlcNAc-(1-&gt;4)-Mur2Ac(oyl-L-Ala-gamma-D-Glu-L-Lys-D-Ala-D-Ala)-di-trans,octa-cis-undecaprenyl diphosphate = [GlcNAc-(1-&gt;4)-Mur2Ac(oyl-L-Ala-gamma-D-Glu-L-Lys-D-Ala-D-Ala)](n+1)-di-trans,octa-cis-undecaprenyl diphosphate + di-trans,octa-cis-undecaprenyl diphosphate + H(+)</text>
        <dbReference type="Rhea" id="RHEA:23708"/>
        <dbReference type="Rhea" id="RHEA-COMP:9602"/>
        <dbReference type="Rhea" id="RHEA-COMP:9603"/>
        <dbReference type="ChEBI" id="CHEBI:15378"/>
        <dbReference type="ChEBI" id="CHEBI:58405"/>
        <dbReference type="ChEBI" id="CHEBI:60033"/>
        <dbReference type="ChEBI" id="CHEBI:78435"/>
        <dbReference type="EC" id="2.4.99.28"/>
    </reaction>
</comment>
<evidence type="ECO:0000259" key="30">
    <source>
        <dbReference type="Pfam" id="PF17092"/>
    </source>
</evidence>
<dbReference type="InterPro" id="IPR023346">
    <property type="entry name" value="Lysozyme-like_dom_sf"/>
</dbReference>
<evidence type="ECO:0000256" key="3">
    <source>
        <dbReference type="ARBA" id="ARBA00007090"/>
    </source>
</evidence>
<dbReference type="InterPro" id="IPR012338">
    <property type="entry name" value="Beta-lactam/transpept-like"/>
</dbReference>
<dbReference type="RefSeq" id="WP_112145802.1">
    <property type="nucleotide sequence ID" value="NZ_PGTO01000011.1"/>
</dbReference>
<dbReference type="Pfam" id="PF00905">
    <property type="entry name" value="Transpeptidase"/>
    <property type="match status" value="1"/>
</dbReference>
<feature type="domain" description="Penicillin-binding protein OB-like" evidence="30">
    <location>
        <begin position="324"/>
        <end position="440"/>
    </location>
</feature>
<keyword evidence="11" id="KW-0328">Glycosyltransferase</keyword>
<dbReference type="InterPro" id="IPR012340">
    <property type="entry name" value="NA-bd_OB-fold"/>
</dbReference>
<dbReference type="GO" id="GO:0009002">
    <property type="term" value="F:serine-type D-Ala-D-Ala carboxypeptidase activity"/>
    <property type="evidence" value="ECO:0007669"/>
    <property type="project" value="UniProtKB-EC"/>
</dbReference>
<keyword evidence="22" id="KW-0961">Cell wall biogenesis/degradation</keyword>
<protein>
    <recommendedName>
        <fullName evidence="6">Penicillin-binding protein 1A</fullName>
        <ecNumber evidence="24">2.4.99.28</ecNumber>
        <ecNumber evidence="5">3.4.16.4</ecNumber>
    </recommendedName>
</protein>
<dbReference type="UniPathway" id="UPA00219"/>
<keyword evidence="12" id="KW-0808">Transferase</keyword>
<comment type="similarity">
    <text evidence="4">In the N-terminal section; belongs to the glycosyltransferase 51 family.</text>
</comment>
<reference evidence="31 32" key="1">
    <citation type="submission" date="2017-11" db="EMBL/GenBank/DDBJ databases">
        <title>Draft genome sequence of magnetotactic bacterium Magnetospirillum kuznetsovii LBB-42.</title>
        <authorList>
            <person name="Grouzdev D.S."/>
            <person name="Rysina M.S."/>
            <person name="Baslerov R.V."/>
            <person name="Koziaeva V."/>
        </authorList>
    </citation>
    <scope>NUCLEOTIDE SEQUENCE [LARGE SCALE GENOMIC DNA]</scope>
    <source>
        <strain evidence="31 32">LBB-42</strain>
    </source>
</reference>
<dbReference type="GO" id="GO:0046677">
    <property type="term" value="P:response to antibiotic"/>
    <property type="evidence" value="ECO:0007669"/>
    <property type="project" value="UniProtKB-KW"/>
</dbReference>
<feature type="domain" description="Glycosyl transferase family 51" evidence="29">
    <location>
        <begin position="56"/>
        <end position="235"/>
    </location>
</feature>
<dbReference type="GO" id="GO:0008658">
    <property type="term" value="F:penicillin binding"/>
    <property type="evidence" value="ECO:0007669"/>
    <property type="project" value="InterPro"/>
</dbReference>
<dbReference type="Proteomes" id="UP000251075">
    <property type="component" value="Unassembled WGS sequence"/>
</dbReference>
<dbReference type="Gene3D" id="3.40.710.10">
    <property type="entry name" value="DD-peptidase/beta-lactamase superfamily"/>
    <property type="match status" value="1"/>
</dbReference>
<dbReference type="InterPro" id="IPR050396">
    <property type="entry name" value="Glycosyltr_51/Transpeptidase"/>
</dbReference>
<dbReference type="InterPro" id="IPR031376">
    <property type="entry name" value="PCB_OB"/>
</dbReference>
<keyword evidence="21" id="KW-0511">Multifunctional enzyme</keyword>
<gene>
    <name evidence="31" type="ORF">CU669_14140</name>
</gene>
<keyword evidence="10" id="KW-0645">Protease</keyword>
<dbReference type="EC" id="2.4.99.28" evidence="24"/>
<evidence type="ECO:0000259" key="28">
    <source>
        <dbReference type="Pfam" id="PF00905"/>
    </source>
</evidence>
<evidence type="ECO:0000256" key="20">
    <source>
        <dbReference type="ARBA" id="ARBA00023251"/>
    </source>
</evidence>
<dbReference type="SUPFAM" id="SSF56601">
    <property type="entry name" value="beta-lactamase/transpeptidase-like"/>
    <property type="match status" value="1"/>
</dbReference>
<evidence type="ECO:0000256" key="12">
    <source>
        <dbReference type="ARBA" id="ARBA00022679"/>
    </source>
</evidence>
<name>A0A364NWL3_9PROT</name>
<dbReference type="EMBL" id="PGTO01000011">
    <property type="protein sequence ID" value="RAU21307.1"/>
    <property type="molecule type" value="Genomic_DNA"/>
</dbReference>
<comment type="similarity">
    <text evidence="3">In the C-terminal section; belongs to the transpeptidase family.</text>
</comment>
<dbReference type="InterPro" id="IPR036950">
    <property type="entry name" value="PBP_transglycosylase"/>
</dbReference>
<evidence type="ECO:0000313" key="31">
    <source>
        <dbReference type="EMBL" id="RAU21307.1"/>
    </source>
</evidence>
<dbReference type="PANTHER" id="PTHR32282">
    <property type="entry name" value="BINDING PROTEIN TRANSPEPTIDASE, PUTATIVE-RELATED"/>
    <property type="match status" value="1"/>
</dbReference>
<evidence type="ECO:0000256" key="18">
    <source>
        <dbReference type="ARBA" id="ARBA00022989"/>
    </source>
</evidence>
<evidence type="ECO:0000256" key="24">
    <source>
        <dbReference type="ARBA" id="ARBA00044770"/>
    </source>
</evidence>
<dbReference type="InterPro" id="IPR001460">
    <property type="entry name" value="PCN-bd_Tpept"/>
</dbReference>
<comment type="pathway">
    <text evidence="2">Cell wall biogenesis; peptidoglycan biosynthesis.</text>
</comment>
<sequence>MFRFFLGIFSLLILLAIVAAGGTVFVFWHFGRGLPDYHQLAHYEPPITTRVYGGDGRLVAEYAVEKRVFVPLYAIPQAVKDAFLSAEDKNFYSHAGVDPVGIARAIVINLRNRGMGGDRRPVGASTITQQVAKNFLLTNEVSIERKVKEAILAFRIERTFSKDHILELYLNEIYLGVGSYGVAAAALNYFDKGLDELAPAEAAYLAALPKAPNNYNPHRHYQAAKERRDWVLGRMFEDGKITQAEYQANVAMPLDVRTRKEMQATQGADYFAEDIRRELQAKFGEGALYKGGLVVRASMDANLQAVGSKVLRQGLATYDRRHGWRGPIARVTAGNGWPQQLAAVPRPGGANEAWEIAVVIGLTEQDATLGLSGNRTGKLPFAEMKWARPALEKQTMGPMPRRPGDALAQGDVILVEPAAKSEDGHAYPANTYSLRQIPKVEGALVAIDPHTGRVLAMVGGWSYGKSQFNRASQALRQPGSSFKPFIYLAALESGYTPSSLVLDAPIALPQGPGLPLWRPKNYSDDYLGPTTLRVGIEKSRNLMTVRLAQAIGMEKVADYSGRFGIYDKLPLQLSMALGAGETTPLKLTAAYAMLVNGGKKVRPTLIDRIQDRNGKTIFSHDLRFCEGCSAQRFSGQDMPILADIREQLVDPVSAYQMVNIMEGVVQRGTGTSVRAVGKPLAGKTGTSNDSNDVWFVGFSPDLAVGVFVGFDDPATLGHKETGGSIAAPIFRDFMMEALKDKPPTPFRVPPGVRLVRVDAKTGKPAMPGDGKAIYEAFKDTDRMPGDDEEVLEGGGAVNGFSFAPYLGAEEGASPTGEMPAQGGAPTLTPPQPAGPAPAAGGLY</sequence>
<accession>A0A364NWL3</accession>
<dbReference type="Gene3D" id="2.40.50.140">
    <property type="entry name" value="Nucleic acid-binding proteins"/>
    <property type="match status" value="1"/>
</dbReference>
<keyword evidence="32" id="KW-1185">Reference proteome</keyword>
<keyword evidence="17" id="KW-0573">Peptidoglycan synthesis</keyword>
<evidence type="ECO:0000256" key="7">
    <source>
        <dbReference type="ARBA" id="ARBA00022475"/>
    </source>
</evidence>
<evidence type="ECO:0000256" key="6">
    <source>
        <dbReference type="ARBA" id="ARBA00018638"/>
    </source>
</evidence>
<evidence type="ECO:0000256" key="26">
    <source>
        <dbReference type="ARBA" id="ARBA00060592"/>
    </source>
</evidence>
<dbReference type="SUPFAM" id="SSF53955">
    <property type="entry name" value="Lysozyme-like"/>
    <property type="match status" value="1"/>
</dbReference>
<comment type="caution">
    <text evidence="31">The sequence shown here is derived from an EMBL/GenBank/DDBJ whole genome shotgun (WGS) entry which is preliminary data.</text>
</comment>
<dbReference type="NCBIfam" id="TIGR02074">
    <property type="entry name" value="PBP_1a_fam"/>
    <property type="match status" value="1"/>
</dbReference>
<dbReference type="GO" id="GO:0006508">
    <property type="term" value="P:proteolysis"/>
    <property type="evidence" value="ECO:0007669"/>
    <property type="project" value="UniProtKB-KW"/>
</dbReference>
<evidence type="ECO:0000256" key="2">
    <source>
        <dbReference type="ARBA" id="ARBA00004752"/>
    </source>
</evidence>
<organism evidence="31 32">
    <name type="scientific">Paramagnetospirillum kuznetsovii</name>
    <dbReference type="NCBI Taxonomy" id="2053833"/>
    <lineage>
        <taxon>Bacteria</taxon>
        <taxon>Pseudomonadati</taxon>
        <taxon>Pseudomonadota</taxon>
        <taxon>Alphaproteobacteria</taxon>
        <taxon>Rhodospirillales</taxon>
        <taxon>Magnetospirillaceae</taxon>
        <taxon>Paramagnetospirillum</taxon>
    </lineage>
</organism>
<evidence type="ECO:0000256" key="25">
    <source>
        <dbReference type="ARBA" id="ARBA00049902"/>
    </source>
</evidence>
<dbReference type="PANTHER" id="PTHR32282:SF27">
    <property type="entry name" value="PENICILLIN-BINDING PROTEIN 1A"/>
    <property type="match status" value="1"/>
</dbReference>
<keyword evidence="16" id="KW-0735">Signal-anchor</keyword>
<dbReference type="OrthoDB" id="9766909at2"/>
<keyword evidence="15" id="KW-0133">Cell shape</keyword>
<dbReference type="GO" id="GO:0008955">
    <property type="term" value="F:peptidoglycan glycosyltransferase activity"/>
    <property type="evidence" value="ECO:0007669"/>
    <property type="project" value="UniProtKB-EC"/>
</dbReference>
<dbReference type="GO" id="GO:0009252">
    <property type="term" value="P:peptidoglycan biosynthetic process"/>
    <property type="evidence" value="ECO:0007669"/>
    <property type="project" value="UniProtKB-UniPathway"/>
</dbReference>
<keyword evidence="20" id="KW-0046">Antibiotic resistance</keyword>
<dbReference type="AlphaFoldDB" id="A0A364NWL3"/>
<evidence type="ECO:0000256" key="8">
    <source>
        <dbReference type="ARBA" id="ARBA00022519"/>
    </source>
</evidence>
<dbReference type="EC" id="3.4.16.4" evidence="5"/>
<keyword evidence="13" id="KW-0812">Transmembrane</keyword>
<dbReference type="GO" id="GO:0008360">
    <property type="term" value="P:regulation of cell shape"/>
    <property type="evidence" value="ECO:0007669"/>
    <property type="project" value="UniProtKB-KW"/>
</dbReference>
<evidence type="ECO:0000256" key="5">
    <source>
        <dbReference type="ARBA" id="ARBA00012448"/>
    </source>
</evidence>
<proteinExistence type="inferred from homology"/>
<evidence type="ECO:0000256" key="13">
    <source>
        <dbReference type="ARBA" id="ARBA00022692"/>
    </source>
</evidence>
<keyword evidence="19" id="KW-0472">Membrane</keyword>
<feature type="region of interest" description="Disordered" evidence="27">
    <location>
        <begin position="807"/>
        <end position="843"/>
    </location>
</feature>
<evidence type="ECO:0000256" key="15">
    <source>
        <dbReference type="ARBA" id="ARBA00022960"/>
    </source>
</evidence>
<evidence type="ECO:0000256" key="1">
    <source>
        <dbReference type="ARBA" id="ARBA00004249"/>
    </source>
</evidence>
<keyword evidence="9" id="KW-0121">Carboxypeptidase</keyword>
<evidence type="ECO:0000256" key="10">
    <source>
        <dbReference type="ARBA" id="ARBA00022670"/>
    </source>
</evidence>